<dbReference type="eggNOG" id="ENOG502QR9U">
    <property type="taxonomic scope" value="Eukaryota"/>
</dbReference>
<feature type="compositionally biased region" description="Basic and acidic residues" evidence="1">
    <location>
        <begin position="1"/>
        <end position="10"/>
    </location>
</feature>
<sequence>MASHLFRVDSGDTLLNERSNPDSTFEAHEDDTESLATFNSLETLTNTLFDSPIPISNYSLKILPIVSSFLSNDVQVFRSEADAQNHADDAKSAFPLLSTSSSILNYFKLNSPLLVINSHTSATDKHEFCRVYFRFLHKNLTCYVLIFNFNGCKKVCLLLNNELRPYVDCVWHTTKLRILGPSGATSTFGNGFIKAFVVDKPYNTLTDQVQVSWTSEPSSAKDIKIDIDHQNPLISSLLAHNKQAVGQNLTGTRPVLRTPVAMFMDGNKRLKKGAAASHLRIFDPSDKNHGITDNGMVLAAILLTLRESEVRKNKGTNKPTFTR</sequence>
<accession>G3BBR9</accession>
<evidence type="ECO:0000256" key="1">
    <source>
        <dbReference type="SAM" id="MobiDB-lite"/>
    </source>
</evidence>
<evidence type="ECO:0000313" key="2">
    <source>
        <dbReference type="EMBL" id="EGV62221.1"/>
    </source>
</evidence>
<dbReference type="HOGENOM" id="CLU_046448_0_0_1"/>
<dbReference type="GeneID" id="18247966"/>
<proteinExistence type="predicted"/>
<organism evidence="3">
    <name type="scientific">Candida tenuis (strain ATCC 10573 / BCRC 21748 / CBS 615 / JCM 9827 / NBRC 10315 / NRRL Y-1498 / VKM Y-70)</name>
    <name type="common">Yeast</name>
    <name type="synonym">Yamadazyma tenuis</name>
    <dbReference type="NCBI Taxonomy" id="590646"/>
    <lineage>
        <taxon>Eukaryota</taxon>
        <taxon>Fungi</taxon>
        <taxon>Dikarya</taxon>
        <taxon>Ascomycota</taxon>
        <taxon>Saccharomycotina</taxon>
        <taxon>Pichiomycetes</taxon>
        <taxon>Debaryomycetaceae</taxon>
        <taxon>Yamadazyma</taxon>
    </lineage>
</organism>
<dbReference type="EMBL" id="GL996527">
    <property type="protein sequence ID" value="EGV62221.1"/>
    <property type="molecule type" value="Genomic_DNA"/>
</dbReference>
<protein>
    <submittedName>
        <fullName evidence="2">Uncharacterized protein</fullName>
    </submittedName>
</protein>
<feature type="region of interest" description="Disordered" evidence="1">
    <location>
        <begin position="1"/>
        <end position="29"/>
    </location>
</feature>
<reference evidence="2 3" key="1">
    <citation type="journal article" date="2011" name="Proc. Natl. Acad. Sci. U.S.A.">
        <title>Comparative genomics of xylose-fermenting fungi for enhanced biofuel production.</title>
        <authorList>
            <person name="Wohlbach D.J."/>
            <person name="Kuo A."/>
            <person name="Sato T.K."/>
            <person name="Potts K.M."/>
            <person name="Salamov A.A."/>
            <person name="LaButti K.M."/>
            <person name="Sun H."/>
            <person name="Clum A."/>
            <person name="Pangilinan J.L."/>
            <person name="Lindquist E.A."/>
            <person name="Lucas S."/>
            <person name="Lapidus A."/>
            <person name="Jin M."/>
            <person name="Gunawan C."/>
            <person name="Balan V."/>
            <person name="Dale B.E."/>
            <person name="Jeffries T.W."/>
            <person name="Zinkel R."/>
            <person name="Barry K.W."/>
            <person name="Grigoriev I.V."/>
            <person name="Gasch A.P."/>
        </authorList>
    </citation>
    <scope>NUCLEOTIDE SEQUENCE [LARGE SCALE GENOMIC DNA]</scope>
    <source>
        <strain evidence="3">ATCC 10573 / BCRC 21748 / CBS 615 / JCM 9827 / NBRC 10315 / NRRL Y-1498 / VKM Y-70</strain>
    </source>
</reference>
<dbReference type="AlphaFoldDB" id="G3BBR9"/>
<dbReference type="KEGG" id="cten:18247966"/>
<evidence type="ECO:0000313" key="3">
    <source>
        <dbReference type="Proteomes" id="UP000000707"/>
    </source>
</evidence>
<feature type="non-terminal residue" evidence="2">
    <location>
        <position position="1"/>
    </location>
</feature>
<dbReference type="Proteomes" id="UP000000707">
    <property type="component" value="Unassembled WGS sequence"/>
</dbReference>
<keyword evidence="3" id="KW-1185">Reference proteome</keyword>
<dbReference type="OrthoDB" id="4090326at2759"/>
<gene>
    <name evidence="2" type="ORF">CANTEDRAFT_115686</name>
</gene>
<dbReference type="RefSeq" id="XP_006688391.1">
    <property type="nucleotide sequence ID" value="XM_006688328.1"/>
</dbReference>
<name>G3BBR9_CANTC</name>